<evidence type="ECO:0000313" key="2">
    <source>
        <dbReference type="EMBL" id="MBW0144198.1"/>
    </source>
</evidence>
<dbReference type="RefSeq" id="WP_218632215.1">
    <property type="nucleotide sequence ID" value="NZ_JAHVAH010000001.1"/>
</dbReference>
<keyword evidence="1" id="KW-0472">Membrane</keyword>
<comment type="caution">
    <text evidence="2">The sequence shown here is derived from an EMBL/GenBank/DDBJ whole genome shotgun (WGS) entry which is preliminary data.</text>
</comment>
<sequence length="166" mass="18264">MRNHPFAYGIFFFFLALGVGARWAIGNVYSSGEAIQLIETLASSALYLGSASATASATILALMLTLTGFINRVDADFKEDTWCSVERVAQSATVSLMASLFLLLALVFPIGEFEKLPAEWYTYFYDTLFGITVIVIGLLAMTVALLYTTIRDVISKITPDFDKDEE</sequence>
<dbReference type="EMBL" id="JAHVAH010000001">
    <property type="protein sequence ID" value="MBW0144198.1"/>
    <property type="molecule type" value="Genomic_DNA"/>
</dbReference>
<name>A0ABS6V3S4_9SPHN</name>
<keyword evidence="1" id="KW-0812">Transmembrane</keyword>
<feature type="transmembrane region" description="Helical" evidence="1">
    <location>
        <begin position="45"/>
        <end position="70"/>
    </location>
</feature>
<reference evidence="2 3" key="1">
    <citation type="submission" date="2021-07" db="EMBL/GenBank/DDBJ databases">
        <title>The draft genome sequence of Sphingomicrobium sp. B8.</title>
        <authorList>
            <person name="Mu L."/>
        </authorList>
    </citation>
    <scope>NUCLEOTIDE SEQUENCE [LARGE SCALE GENOMIC DNA]</scope>
    <source>
        <strain evidence="2 3">B8</strain>
    </source>
</reference>
<evidence type="ECO:0000313" key="3">
    <source>
        <dbReference type="Proteomes" id="UP000698028"/>
    </source>
</evidence>
<feature type="transmembrane region" description="Helical" evidence="1">
    <location>
        <begin position="7"/>
        <end position="25"/>
    </location>
</feature>
<gene>
    <name evidence="2" type="ORF">KTQ36_02675</name>
</gene>
<feature type="transmembrane region" description="Helical" evidence="1">
    <location>
        <begin position="91"/>
        <end position="111"/>
    </location>
</feature>
<evidence type="ECO:0000256" key="1">
    <source>
        <dbReference type="SAM" id="Phobius"/>
    </source>
</evidence>
<protein>
    <submittedName>
        <fullName evidence="2">Uncharacterized protein</fullName>
    </submittedName>
</protein>
<accession>A0ABS6V3S4</accession>
<proteinExistence type="predicted"/>
<keyword evidence="1" id="KW-1133">Transmembrane helix</keyword>
<feature type="transmembrane region" description="Helical" evidence="1">
    <location>
        <begin position="123"/>
        <end position="147"/>
    </location>
</feature>
<dbReference type="Proteomes" id="UP000698028">
    <property type="component" value="Unassembled WGS sequence"/>
</dbReference>
<organism evidence="2 3">
    <name type="scientific">Sphingomicrobium clamense</name>
    <dbReference type="NCBI Taxonomy" id="2851013"/>
    <lineage>
        <taxon>Bacteria</taxon>
        <taxon>Pseudomonadati</taxon>
        <taxon>Pseudomonadota</taxon>
        <taxon>Alphaproteobacteria</taxon>
        <taxon>Sphingomonadales</taxon>
        <taxon>Sphingomonadaceae</taxon>
        <taxon>Sphingomicrobium</taxon>
    </lineage>
</organism>
<keyword evidence="3" id="KW-1185">Reference proteome</keyword>